<reference evidence="2 3" key="1">
    <citation type="submission" date="2009-11" db="EMBL/GenBank/DDBJ databases">
        <title>Annotation of Allomyces macrogynus ATCC 38327.</title>
        <authorList>
            <consortium name="The Broad Institute Genome Sequencing Platform"/>
            <person name="Russ C."/>
            <person name="Cuomo C."/>
            <person name="Burger G."/>
            <person name="Gray M.W."/>
            <person name="Holland P.W.H."/>
            <person name="King N."/>
            <person name="Lang F.B.F."/>
            <person name="Roger A.J."/>
            <person name="Ruiz-Trillo I."/>
            <person name="Young S.K."/>
            <person name="Zeng Q."/>
            <person name="Gargeya S."/>
            <person name="Fitzgerald M."/>
            <person name="Haas B."/>
            <person name="Abouelleil A."/>
            <person name="Alvarado L."/>
            <person name="Arachchi H.M."/>
            <person name="Berlin A."/>
            <person name="Chapman S.B."/>
            <person name="Gearin G."/>
            <person name="Goldberg J."/>
            <person name="Griggs A."/>
            <person name="Gujja S."/>
            <person name="Hansen M."/>
            <person name="Heiman D."/>
            <person name="Howarth C."/>
            <person name="Larimer J."/>
            <person name="Lui A."/>
            <person name="MacDonald P.J.P."/>
            <person name="McCowen C."/>
            <person name="Montmayeur A."/>
            <person name="Murphy C."/>
            <person name="Neiman D."/>
            <person name="Pearson M."/>
            <person name="Priest M."/>
            <person name="Roberts A."/>
            <person name="Saif S."/>
            <person name="Shea T."/>
            <person name="Sisk P."/>
            <person name="Stolte C."/>
            <person name="Sykes S."/>
            <person name="Wortman J."/>
            <person name="Nusbaum C."/>
            <person name="Birren B."/>
        </authorList>
    </citation>
    <scope>NUCLEOTIDE SEQUENCE [LARGE SCALE GENOMIC DNA]</scope>
    <source>
        <strain evidence="2 3">ATCC 38327</strain>
    </source>
</reference>
<organism evidence="2 3">
    <name type="scientific">Allomyces macrogynus (strain ATCC 38327)</name>
    <name type="common">Allomyces javanicus var. macrogynus</name>
    <dbReference type="NCBI Taxonomy" id="578462"/>
    <lineage>
        <taxon>Eukaryota</taxon>
        <taxon>Fungi</taxon>
        <taxon>Fungi incertae sedis</taxon>
        <taxon>Blastocladiomycota</taxon>
        <taxon>Blastocladiomycetes</taxon>
        <taxon>Blastocladiales</taxon>
        <taxon>Blastocladiaceae</taxon>
        <taxon>Allomyces</taxon>
    </lineage>
</organism>
<evidence type="ECO:0000313" key="2">
    <source>
        <dbReference type="EMBL" id="KNE66812.1"/>
    </source>
</evidence>
<dbReference type="AlphaFoldDB" id="A0A0L0SWC6"/>
<feature type="region of interest" description="Disordered" evidence="1">
    <location>
        <begin position="29"/>
        <end position="110"/>
    </location>
</feature>
<accession>A0A0L0SWC6</accession>
<gene>
    <name evidence="2" type="ORF">AMAG_19524</name>
</gene>
<feature type="compositionally biased region" description="Acidic residues" evidence="1">
    <location>
        <begin position="34"/>
        <end position="45"/>
    </location>
</feature>
<dbReference type="Proteomes" id="UP000054350">
    <property type="component" value="Unassembled WGS sequence"/>
</dbReference>
<sequence>MVAPVPWLTAHLPICPGCPVAAAAAEQVDRDAMDVDAENETDDDVPPARGCGRVRLPTPPPLHVASPRVEVQPPSKDVPGTSPGCACRQRAPSTPVKPCTWDTPVDPRGNRCRLPPSSAFFLDRFYSFP</sequence>
<name>A0A0L0SWC6_ALLM3</name>
<proteinExistence type="predicted"/>
<evidence type="ECO:0000256" key="1">
    <source>
        <dbReference type="SAM" id="MobiDB-lite"/>
    </source>
</evidence>
<keyword evidence="3" id="KW-1185">Reference proteome</keyword>
<protein>
    <submittedName>
        <fullName evidence="2">Uncharacterized protein</fullName>
    </submittedName>
</protein>
<evidence type="ECO:0000313" key="3">
    <source>
        <dbReference type="Proteomes" id="UP000054350"/>
    </source>
</evidence>
<dbReference type="EMBL" id="GG745351">
    <property type="protein sequence ID" value="KNE66812.1"/>
    <property type="molecule type" value="Genomic_DNA"/>
</dbReference>
<reference evidence="3" key="2">
    <citation type="submission" date="2009-11" db="EMBL/GenBank/DDBJ databases">
        <title>The Genome Sequence of Allomyces macrogynus strain ATCC 38327.</title>
        <authorList>
            <consortium name="The Broad Institute Genome Sequencing Platform"/>
            <person name="Russ C."/>
            <person name="Cuomo C."/>
            <person name="Shea T."/>
            <person name="Young S.K."/>
            <person name="Zeng Q."/>
            <person name="Koehrsen M."/>
            <person name="Haas B."/>
            <person name="Borodovsky M."/>
            <person name="Guigo R."/>
            <person name="Alvarado L."/>
            <person name="Berlin A."/>
            <person name="Borenstein D."/>
            <person name="Chen Z."/>
            <person name="Engels R."/>
            <person name="Freedman E."/>
            <person name="Gellesch M."/>
            <person name="Goldberg J."/>
            <person name="Griggs A."/>
            <person name="Gujja S."/>
            <person name="Heiman D."/>
            <person name="Hepburn T."/>
            <person name="Howarth C."/>
            <person name="Jen D."/>
            <person name="Larson L."/>
            <person name="Lewis B."/>
            <person name="Mehta T."/>
            <person name="Park D."/>
            <person name="Pearson M."/>
            <person name="Roberts A."/>
            <person name="Saif S."/>
            <person name="Shenoy N."/>
            <person name="Sisk P."/>
            <person name="Stolte C."/>
            <person name="Sykes S."/>
            <person name="Walk T."/>
            <person name="White J."/>
            <person name="Yandava C."/>
            <person name="Burger G."/>
            <person name="Gray M.W."/>
            <person name="Holland P.W.H."/>
            <person name="King N."/>
            <person name="Lang F.B.F."/>
            <person name="Roger A.J."/>
            <person name="Ruiz-Trillo I."/>
            <person name="Lander E."/>
            <person name="Nusbaum C."/>
        </authorList>
    </citation>
    <scope>NUCLEOTIDE SEQUENCE [LARGE SCALE GENOMIC DNA]</scope>
    <source>
        <strain evidence="3">ATCC 38327</strain>
    </source>
</reference>
<dbReference type="VEuPathDB" id="FungiDB:AMAG_19524"/>